<keyword evidence="1" id="KW-0479">Metal-binding</keyword>
<reference evidence="7" key="1">
    <citation type="submission" date="2020-06" db="EMBL/GenBank/DDBJ databases">
        <authorList>
            <consortium name="Plant Systems Biology data submission"/>
        </authorList>
    </citation>
    <scope>NUCLEOTIDE SEQUENCE</scope>
    <source>
        <strain evidence="7">D6</strain>
    </source>
</reference>
<evidence type="ECO:0000313" key="8">
    <source>
        <dbReference type="Proteomes" id="UP001153069"/>
    </source>
</evidence>
<evidence type="ECO:0000256" key="3">
    <source>
        <dbReference type="ARBA" id="ARBA00022833"/>
    </source>
</evidence>
<protein>
    <submittedName>
        <fullName evidence="7">Zinc finger</fullName>
    </submittedName>
</protein>
<keyword evidence="3" id="KW-0862">Zinc</keyword>
<evidence type="ECO:0000256" key="1">
    <source>
        <dbReference type="ARBA" id="ARBA00022723"/>
    </source>
</evidence>
<proteinExistence type="predicted"/>
<dbReference type="SUPFAM" id="SSF144232">
    <property type="entry name" value="HIT/MYND zinc finger-like"/>
    <property type="match status" value="1"/>
</dbReference>
<dbReference type="InterPro" id="IPR002893">
    <property type="entry name" value="Znf_MYND"/>
</dbReference>
<dbReference type="GO" id="GO:0008270">
    <property type="term" value="F:zinc ion binding"/>
    <property type="evidence" value="ECO:0007669"/>
    <property type="project" value="UniProtKB-KW"/>
</dbReference>
<dbReference type="Pfam" id="PF01753">
    <property type="entry name" value="zf-MYND"/>
    <property type="match status" value="1"/>
</dbReference>
<keyword evidence="2 4" id="KW-0863">Zinc-finger</keyword>
<evidence type="ECO:0000313" key="7">
    <source>
        <dbReference type="EMBL" id="CAB9517030.1"/>
    </source>
</evidence>
<dbReference type="AlphaFoldDB" id="A0A9N8HLN9"/>
<dbReference type="OrthoDB" id="265717at2759"/>
<evidence type="ECO:0000259" key="6">
    <source>
        <dbReference type="PROSITE" id="PS50865"/>
    </source>
</evidence>
<evidence type="ECO:0000256" key="2">
    <source>
        <dbReference type="ARBA" id="ARBA00022771"/>
    </source>
</evidence>
<comment type="caution">
    <text evidence="7">The sequence shown here is derived from an EMBL/GenBank/DDBJ whole genome shotgun (WGS) entry which is preliminary data.</text>
</comment>
<organism evidence="7 8">
    <name type="scientific">Seminavis robusta</name>
    <dbReference type="NCBI Taxonomy" id="568900"/>
    <lineage>
        <taxon>Eukaryota</taxon>
        <taxon>Sar</taxon>
        <taxon>Stramenopiles</taxon>
        <taxon>Ochrophyta</taxon>
        <taxon>Bacillariophyta</taxon>
        <taxon>Bacillariophyceae</taxon>
        <taxon>Bacillariophycidae</taxon>
        <taxon>Naviculales</taxon>
        <taxon>Naviculaceae</taxon>
        <taxon>Seminavis</taxon>
    </lineage>
</organism>
<feature type="domain" description="MYND-type" evidence="6">
    <location>
        <begin position="276"/>
        <end position="325"/>
    </location>
</feature>
<dbReference type="PROSITE" id="PS50865">
    <property type="entry name" value="ZF_MYND_2"/>
    <property type="match status" value="1"/>
</dbReference>
<evidence type="ECO:0000256" key="5">
    <source>
        <dbReference type="SAM" id="MobiDB-lite"/>
    </source>
</evidence>
<name>A0A9N8HLN9_9STRA</name>
<gene>
    <name evidence="7" type="ORF">SEMRO_825_G207630.1</name>
</gene>
<feature type="region of interest" description="Disordered" evidence="5">
    <location>
        <begin position="1"/>
        <end position="45"/>
    </location>
</feature>
<accession>A0A9N8HLN9</accession>
<dbReference type="Gene3D" id="6.10.140.2220">
    <property type="match status" value="1"/>
</dbReference>
<dbReference type="EMBL" id="CAICTM010000824">
    <property type="protein sequence ID" value="CAB9517030.1"/>
    <property type="molecule type" value="Genomic_DNA"/>
</dbReference>
<evidence type="ECO:0000256" key="4">
    <source>
        <dbReference type="PROSITE-ProRule" id="PRU00134"/>
    </source>
</evidence>
<sequence length="327" mass="36676">MAHPPAASRRSTRKCQSPVRLGFDDDGAEEKNKRQKTTHGSGNKNSALLEALPEEIIQRIICEDLADVSNHFSLQSTNKLFYKLSRSAEGRKSLKLLDGENSTFPLKPSELLPYANNNNMDAIYLLAMIAVYVEDDLEVGFSLLERGARDGHNLAKHELGILLKRVSKTAGNVEEYLKAGQEFINEAAAAGLAISALEKNQQNRQLREKAGKEVVATLPLMDLVAQKPPAPRPKWQWTSCSNPSCMRGSYIITPRCRRWLALKDHSEDWKSCRSLVQSCGMQSAYFCPESPYSLNSIPLCAGCRETPYCSRSCQRLDWPQHRRECSF</sequence>
<keyword evidence="8" id="KW-1185">Reference proteome</keyword>
<dbReference type="Proteomes" id="UP001153069">
    <property type="component" value="Unassembled WGS sequence"/>
</dbReference>